<feature type="signal peptide" evidence="1">
    <location>
        <begin position="1"/>
        <end position="25"/>
    </location>
</feature>
<comment type="caution">
    <text evidence="2">The sequence shown here is derived from an EMBL/GenBank/DDBJ whole genome shotgun (WGS) entry which is preliminary data.</text>
</comment>
<name>A0AAW1RFW3_9CHLO</name>
<accession>A0AAW1RFW3</accession>
<sequence length="185" mass="19191">MAGHRLRNLFTALAAAVCLATGAVGQTSNSSGTALYNPATPGYSSILVYDALVSVYNAYKYGAPFSALQLPYPDSLFYIVCQTLATTPGDNVVALHPTFPIGKTINQAVAAGFPLAINQATAVNAAASQFLGDRILFEASFPYGPSGRGNAPSFTKTVTGITVYGSFNDTGKIFTCSSGTLETPL</sequence>
<proteinExistence type="predicted"/>
<evidence type="ECO:0000313" key="3">
    <source>
        <dbReference type="Proteomes" id="UP001438707"/>
    </source>
</evidence>
<evidence type="ECO:0000313" key="2">
    <source>
        <dbReference type="EMBL" id="KAK9832340.1"/>
    </source>
</evidence>
<dbReference type="Proteomes" id="UP001438707">
    <property type="component" value="Unassembled WGS sequence"/>
</dbReference>
<dbReference type="AlphaFoldDB" id="A0AAW1RFW3"/>
<gene>
    <name evidence="2" type="ORF">WJX74_007161</name>
</gene>
<organism evidence="2 3">
    <name type="scientific">Apatococcus lobatus</name>
    <dbReference type="NCBI Taxonomy" id="904363"/>
    <lineage>
        <taxon>Eukaryota</taxon>
        <taxon>Viridiplantae</taxon>
        <taxon>Chlorophyta</taxon>
        <taxon>core chlorophytes</taxon>
        <taxon>Trebouxiophyceae</taxon>
        <taxon>Chlorellales</taxon>
        <taxon>Chlorellaceae</taxon>
        <taxon>Apatococcus</taxon>
    </lineage>
</organism>
<reference evidence="2 3" key="1">
    <citation type="journal article" date="2024" name="Nat. Commun.">
        <title>Phylogenomics reveals the evolutionary origins of lichenization in chlorophyte algae.</title>
        <authorList>
            <person name="Puginier C."/>
            <person name="Libourel C."/>
            <person name="Otte J."/>
            <person name="Skaloud P."/>
            <person name="Haon M."/>
            <person name="Grisel S."/>
            <person name="Petersen M."/>
            <person name="Berrin J.G."/>
            <person name="Delaux P.M."/>
            <person name="Dal Grande F."/>
            <person name="Keller J."/>
        </authorList>
    </citation>
    <scope>NUCLEOTIDE SEQUENCE [LARGE SCALE GENOMIC DNA]</scope>
    <source>
        <strain evidence="2 3">SAG 2145</strain>
    </source>
</reference>
<keyword evidence="1" id="KW-0732">Signal</keyword>
<feature type="chain" id="PRO_5043407795" evidence="1">
    <location>
        <begin position="26"/>
        <end position="185"/>
    </location>
</feature>
<keyword evidence="3" id="KW-1185">Reference proteome</keyword>
<dbReference type="EMBL" id="JALJOS010000012">
    <property type="protein sequence ID" value="KAK9832340.1"/>
    <property type="molecule type" value="Genomic_DNA"/>
</dbReference>
<protein>
    <submittedName>
        <fullName evidence="2">Uncharacterized protein</fullName>
    </submittedName>
</protein>
<evidence type="ECO:0000256" key="1">
    <source>
        <dbReference type="SAM" id="SignalP"/>
    </source>
</evidence>